<evidence type="ECO:0000256" key="1">
    <source>
        <dbReference type="SAM" id="MobiDB-lite"/>
    </source>
</evidence>
<name>I1E377_9GAMM</name>
<evidence type="ECO:0000313" key="3">
    <source>
        <dbReference type="Proteomes" id="UP000004374"/>
    </source>
</evidence>
<gene>
    <name evidence="2" type="ORF">RNAN_3782</name>
</gene>
<dbReference type="AlphaFoldDB" id="I1E377"/>
<evidence type="ECO:0000313" key="2">
    <source>
        <dbReference type="EMBL" id="GAB60755.1"/>
    </source>
</evidence>
<feature type="region of interest" description="Disordered" evidence="1">
    <location>
        <begin position="36"/>
        <end position="56"/>
    </location>
</feature>
<dbReference type="EMBL" id="BAFK01000044">
    <property type="protein sequence ID" value="GAB60755.1"/>
    <property type="molecule type" value="Genomic_DNA"/>
</dbReference>
<protein>
    <submittedName>
        <fullName evidence="2">Uncharacterized protein</fullName>
    </submittedName>
</protein>
<comment type="caution">
    <text evidence="2">The sequence shown here is derived from an EMBL/GenBank/DDBJ whole genome shotgun (WGS) entry which is preliminary data.</text>
</comment>
<accession>I1E377</accession>
<keyword evidence="3" id="KW-1185">Reference proteome</keyword>
<dbReference type="Proteomes" id="UP000004374">
    <property type="component" value="Unassembled WGS sequence"/>
</dbReference>
<reference evidence="2 3" key="1">
    <citation type="journal article" date="2012" name="J. Bacteriol.">
        <title>Genome Sequence of the Protease-Producing Bacterium Rheinheimera nanhaiensis E407-8T, Isolated from Deep-Sea Sediment of the South China Sea.</title>
        <authorList>
            <person name="Zhang X.-Y."/>
            <person name="Zhang Y.-J."/>
            <person name="Qin Q.-L."/>
            <person name="Xie B.-B."/>
            <person name="Chen X.-L."/>
            <person name="Zhou B.-C."/>
            <person name="Zhang Y.-Z."/>
        </authorList>
    </citation>
    <scope>NUCLEOTIDE SEQUENCE [LARGE SCALE GENOMIC DNA]</scope>
    <source>
        <strain evidence="2 3">E407-8</strain>
    </source>
</reference>
<organism evidence="2 3">
    <name type="scientific">Rheinheimera nanhaiensis E407-8</name>
    <dbReference type="NCBI Taxonomy" id="562729"/>
    <lineage>
        <taxon>Bacteria</taxon>
        <taxon>Pseudomonadati</taxon>
        <taxon>Pseudomonadota</taxon>
        <taxon>Gammaproteobacteria</taxon>
        <taxon>Chromatiales</taxon>
        <taxon>Chromatiaceae</taxon>
        <taxon>Rheinheimera</taxon>
    </lineage>
</organism>
<proteinExistence type="predicted"/>
<sequence length="73" mass="8517">MLAAHTGLARLAALANPNSGRLLLIKNYTSQLRYGEPTGTCKTTERSHKEQRYRHNRLQQTRKLANFTFWRCR</sequence>